<sequence length="70" mass="8445">MKDEMYNIDLPSDQDIYAVLRVEGENAVYYDHWNDEEFTEPLTENQLEDIKHGENIELRLYPLKKRPCKE</sequence>
<organism evidence="1 2">
    <name type="scientific">Mammaliicoccus vitulinus</name>
    <dbReference type="NCBI Taxonomy" id="71237"/>
    <lineage>
        <taxon>Bacteria</taxon>
        <taxon>Bacillati</taxon>
        <taxon>Bacillota</taxon>
        <taxon>Bacilli</taxon>
        <taxon>Bacillales</taxon>
        <taxon>Staphylococcaceae</taxon>
        <taxon>Mammaliicoccus</taxon>
    </lineage>
</organism>
<gene>
    <name evidence="1" type="ORF">BU072_09875</name>
</gene>
<dbReference type="GeneID" id="64116248"/>
<protein>
    <submittedName>
        <fullName evidence="1">Uncharacterized protein</fullName>
    </submittedName>
</protein>
<comment type="caution">
    <text evidence="1">The sequence shown here is derived from an EMBL/GenBank/DDBJ whole genome shotgun (WGS) entry which is preliminary data.</text>
</comment>
<dbReference type="AlphaFoldDB" id="A0A2T4PRY0"/>
<dbReference type="Proteomes" id="UP000241209">
    <property type="component" value="Unassembled WGS sequence"/>
</dbReference>
<evidence type="ECO:0000313" key="1">
    <source>
        <dbReference type="EMBL" id="PTI28990.1"/>
    </source>
</evidence>
<proteinExistence type="predicted"/>
<dbReference type="RefSeq" id="WP_107536797.1">
    <property type="nucleotide sequence ID" value="NZ_BMDF01000002.1"/>
</dbReference>
<dbReference type="EMBL" id="PZFK01000020">
    <property type="protein sequence ID" value="PTI28990.1"/>
    <property type="molecule type" value="Genomic_DNA"/>
</dbReference>
<evidence type="ECO:0000313" key="2">
    <source>
        <dbReference type="Proteomes" id="UP000241209"/>
    </source>
</evidence>
<dbReference type="STRING" id="1167632.GCA_000286335_00861"/>
<reference evidence="1 2" key="1">
    <citation type="journal article" date="2016" name="Front. Microbiol.">
        <title>Comprehensive Phylogenetic Analysis of Bovine Non-aureus Staphylococci Species Based on Whole-Genome Sequencing.</title>
        <authorList>
            <person name="Naushad S."/>
            <person name="Barkema H.W."/>
            <person name="Luby C."/>
            <person name="Condas L.A."/>
            <person name="Nobrega D.B."/>
            <person name="Carson D.A."/>
            <person name="De Buck J."/>
        </authorList>
    </citation>
    <scope>NUCLEOTIDE SEQUENCE [LARGE SCALE GENOMIC DNA]</scope>
    <source>
        <strain evidence="1 2">SNUC 2204</strain>
    </source>
</reference>
<accession>A0A2T4PRY0</accession>
<name>A0A2T4PRY0_9STAP</name>